<feature type="compositionally biased region" description="Low complexity" evidence="1">
    <location>
        <begin position="393"/>
        <end position="403"/>
    </location>
</feature>
<dbReference type="AlphaFoldDB" id="A0A6P2BQ80"/>
<organism evidence="2 3">
    <name type="scientific">Trebonia kvetii</name>
    <dbReference type="NCBI Taxonomy" id="2480626"/>
    <lineage>
        <taxon>Bacteria</taxon>
        <taxon>Bacillati</taxon>
        <taxon>Actinomycetota</taxon>
        <taxon>Actinomycetes</taxon>
        <taxon>Streptosporangiales</taxon>
        <taxon>Treboniaceae</taxon>
        <taxon>Trebonia</taxon>
    </lineage>
</organism>
<keyword evidence="3" id="KW-1185">Reference proteome</keyword>
<dbReference type="OrthoDB" id="3538879at2"/>
<accession>A0A6P2BQ80</accession>
<dbReference type="EMBL" id="RPFW01000018">
    <property type="protein sequence ID" value="TVY98937.1"/>
    <property type="molecule type" value="Genomic_DNA"/>
</dbReference>
<feature type="compositionally biased region" description="Low complexity" evidence="1">
    <location>
        <begin position="351"/>
        <end position="361"/>
    </location>
</feature>
<feature type="region of interest" description="Disordered" evidence="1">
    <location>
        <begin position="291"/>
        <end position="443"/>
    </location>
</feature>
<dbReference type="Proteomes" id="UP000460272">
    <property type="component" value="Unassembled WGS sequence"/>
</dbReference>
<sequence length="443" mass="46295">MVVAIHEELVRPGVMAVIEDLVEAAESGVLEIEGDPSGRIYLEDGHITFARASWVPGLAARLRAIAPSLDDGESPASPETDDAIAAGLVLRHGYLTMAELHEIIESIVVDAFLVLTIPLRPDSPVAGIHFRPAVFAPTDLFPRLTLDLVRGEAIRGAELMAEYGLEPTTAVAPRDLAASSTVLTREQWAVACQIGDRVSARELAMRRGASLSDTVHCLGSLVSAGLCAPVRVGGRRHAAPPAVPAQARRVPEQARRVPARAALEAAPPTVPQQAKRDGRVALPAVPVRAQREGRVAPPAAPAKARRAPARAALEAAPPVVPPKPRRGPARAALEAVPAAPAAPAKARRAPARAALEAVPAAPADPPPARRAPARAALEAAPPVVPPKPRRGPARAALEAVPAAPADPPPARRVPGRSQGSVRKHEPPSMDVLRQVLDGLRQLS</sequence>
<reference evidence="2 3" key="1">
    <citation type="submission" date="2018-11" db="EMBL/GenBank/DDBJ databases">
        <title>Trebonia kvetii gen.nov., sp.nov., a novel acidophilic actinobacterium, and proposal of the new actinobacterial family Treboniaceae fam. nov.</title>
        <authorList>
            <person name="Rapoport D."/>
            <person name="Sagova-Mareckova M."/>
            <person name="Sedlacek I."/>
            <person name="Provaznik J."/>
            <person name="Kralova S."/>
            <person name="Pavlinic D."/>
            <person name="Benes V."/>
            <person name="Kopecky J."/>
        </authorList>
    </citation>
    <scope>NUCLEOTIDE SEQUENCE [LARGE SCALE GENOMIC DNA]</scope>
    <source>
        <strain evidence="2 3">15Tr583</strain>
    </source>
</reference>
<gene>
    <name evidence="2" type="ORF">EAS64_42705</name>
</gene>
<evidence type="ECO:0000256" key="1">
    <source>
        <dbReference type="SAM" id="MobiDB-lite"/>
    </source>
</evidence>
<proteinExistence type="predicted"/>
<evidence type="ECO:0008006" key="4">
    <source>
        <dbReference type="Google" id="ProtNLM"/>
    </source>
</evidence>
<feature type="compositionally biased region" description="Low complexity" evidence="1">
    <location>
        <begin position="329"/>
        <end position="344"/>
    </location>
</feature>
<evidence type="ECO:0000313" key="3">
    <source>
        <dbReference type="Proteomes" id="UP000460272"/>
    </source>
</evidence>
<name>A0A6P2BQ80_9ACTN</name>
<comment type="caution">
    <text evidence="2">The sequence shown here is derived from an EMBL/GenBank/DDBJ whole genome shotgun (WGS) entry which is preliminary data.</text>
</comment>
<dbReference type="RefSeq" id="WP_145862435.1">
    <property type="nucleotide sequence ID" value="NZ_RPFW01000018.1"/>
</dbReference>
<protein>
    <recommendedName>
        <fullName evidence="4">DUF4388 domain-containing protein</fullName>
    </recommendedName>
</protein>
<evidence type="ECO:0000313" key="2">
    <source>
        <dbReference type="EMBL" id="TVY98937.1"/>
    </source>
</evidence>